<organism evidence="3 4">
    <name type="scientific">Pseudonocardia halophobica</name>
    <dbReference type="NCBI Taxonomy" id="29401"/>
    <lineage>
        <taxon>Bacteria</taxon>
        <taxon>Bacillati</taxon>
        <taxon>Actinomycetota</taxon>
        <taxon>Actinomycetes</taxon>
        <taxon>Pseudonocardiales</taxon>
        <taxon>Pseudonocardiaceae</taxon>
        <taxon>Pseudonocardia</taxon>
    </lineage>
</organism>
<feature type="transmembrane region" description="Helical" evidence="2">
    <location>
        <begin position="63"/>
        <end position="81"/>
    </location>
</feature>
<evidence type="ECO:0000256" key="2">
    <source>
        <dbReference type="SAM" id="Phobius"/>
    </source>
</evidence>
<dbReference type="AlphaFoldDB" id="A0A9W6NZT6"/>
<dbReference type="EMBL" id="BSFQ01000043">
    <property type="protein sequence ID" value="GLL15207.1"/>
    <property type="molecule type" value="Genomic_DNA"/>
</dbReference>
<name>A0A9W6NZT6_9PSEU</name>
<comment type="caution">
    <text evidence="3">The sequence shown here is derived from an EMBL/GenBank/DDBJ whole genome shotgun (WGS) entry which is preliminary data.</text>
</comment>
<dbReference type="InterPro" id="IPR007060">
    <property type="entry name" value="FtsL/DivIC"/>
</dbReference>
<evidence type="ECO:0008006" key="5">
    <source>
        <dbReference type="Google" id="ProtNLM"/>
    </source>
</evidence>
<keyword evidence="4" id="KW-1185">Reference proteome</keyword>
<evidence type="ECO:0000313" key="3">
    <source>
        <dbReference type="EMBL" id="GLL15207.1"/>
    </source>
</evidence>
<dbReference type="Pfam" id="PF04977">
    <property type="entry name" value="DivIC"/>
    <property type="match status" value="1"/>
</dbReference>
<evidence type="ECO:0000256" key="1">
    <source>
        <dbReference type="SAM" id="MobiDB-lite"/>
    </source>
</evidence>
<dbReference type="RefSeq" id="WP_037047518.1">
    <property type="nucleotide sequence ID" value="NZ_BAAAUZ010000006.1"/>
</dbReference>
<sequence>MAGEARVRERAAARADRGGAGQARPAPGGRRVREPQLTRTRSRAGTVVARTSGLLGLSSTRRAAILAIVVCALALTVAVPLRNYVAQRQELAAVQEQQRALAVEVAQLEEQKARLSNPDEVAAEARSRLGYVRPGEVPYVVQLPDTPSAADVEAARKGTPWYRTLWSDVTEGAPR</sequence>
<keyword evidence="2" id="KW-0812">Transmembrane</keyword>
<dbReference type="Proteomes" id="UP001143463">
    <property type="component" value="Unassembled WGS sequence"/>
</dbReference>
<gene>
    <name evidence="3" type="ORF">GCM10017577_63560</name>
</gene>
<keyword evidence="2" id="KW-0472">Membrane</keyword>
<feature type="compositionally biased region" description="Basic and acidic residues" evidence="1">
    <location>
        <begin position="1"/>
        <end position="17"/>
    </location>
</feature>
<proteinExistence type="predicted"/>
<reference evidence="3" key="2">
    <citation type="submission" date="2023-01" db="EMBL/GenBank/DDBJ databases">
        <authorList>
            <person name="Sun Q."/>
            <person name="Evtushenko L."/>
        </authorList>
    </citation>
    <scope>NUCLEOTIDE SEQUENCE</scope>
    <source>
        <strain evidence="3">VKM Ac-1069</strain>
    </source>
</reference>
<protein>
    <recommendedName>
        <fullName evidence="5">Septum formation initiator</fullName>
    </recommendedName>
</protein>
<reference evidence="3" key="1">
    <citation type="journal article" date="2014" name="Int. J. Syst. Evol. Microbiol.">
        <title>Complete genome sequence of Corynebacterium casei LMG S-19264T (=DSM 44701T), isolated from a smear-ripened cheese.</title>
        <authorList>
            <consortium name="US DOE Joint Genome Institute (JGI-PGF)"/>
            <person name="Walter F."/>
            <person name="Albersmeier A."/>
            <person name="Kalinowski J."/>
            <person name="Ruckert C."/>
        </authorList>
    </citation>
    <scope>NUCLEOTIDE SEQUENCE</scope>
    <source>
        <strain evidence="3">VKM Ac-1069</strain>
    </source>
</reference>
<evidence type="ECO:0000313" key="4">
    <source>
        <dbReference type="Proteomes" id="UP001143463"/>
    </source>
</evidence>
<keyword evidence="2" id="KW-1133">Transmembrane helix</keyword>
<feature type="region of interest" description="Disordered" evidence="1">
    <location>
        <begin position="1"/>
        <end position="45"/>
    </location>
</feature>
<accession>A0A9W6NZT6</accession>